<dbReference type="OrthoDB" id="1372890at2"/>
<evidence type="ECO:0000313" key="3">
    <source>
        <dbReference type="Proteomes" id="UP000178198"/>
    </source>
</evidence>
<keyword evidence="3" id="KW-1185">Reference proteome</keyword>
<feature type="domain" description="DUF2007" evidence="1">
    <location>
        <begin position="7"/>
        <end position="68"/>
    </location>
</feature>
<reference evidence="2 3" key="1">
    <citation type="submission" date="2016-10" db="EMBL/GenBank/DDBJ databases">
        <title>Complete Genome Sequence of Flavobacterium sp. PK15.</title>
        <authorList>
            <person name="Ekwe A."/>
            <person name="Kim S.B."/>
        </authorList>
    </citation>
    <scope>NUCLEOTIDE SEQUENCE [LARGE SCALE GENOMIC DNA]</scope>
    <source>
        <strain evidence="2 3">PK15</strain>
    </source>
</reference>
<name>A0A1D9PBJ2_9FLAO</name>
<gene>
    <name evidence="2" type="ORF">BIW12_11215</name>
</gene>
<proteinExistence type="predicted"/>
<dbReference type="STRING" id="1306519.BIW12_11215"/>
<sequence length="72" mass="7729">MGLMKVFSGSEILALALKEKIEAVGVDTVIKDNIQSARLAGFGSSGSAVELFIQETDFAKANPVIEEFRLNI</sequence>
<dbReference type="Proteomes" id="UP000178198">
    <property type="component" value="Chromosome"/>
</dbReference>
<accession>A0A1D9PBJ2</accession>
<dbReference type="EMBL" id="CP017774">
    <property type="protein sequence ID" value="AOZ99950.1"/>
    <property type="molecule type" value="Genomic_DNA"/>
</dbReference>
<dbReference type="RefSeq" id="WP_071185191.1">
    <property type="nucleotide sequence ID" value="NZ_CP017774.1"/>
</dbReference>
<evidence type="ECO:0000259" key="1">
    <source>
        <dbReference type="Pfam" id="PF09413"/>
    </source>
</evidence>
<organism evidence="2 3">
    <name type="scientific">Flavobacterium commune</name>
    <dbReference type="NCBI Taxonomy" id="1306519"/>
    <lineage>
        <taxon>Bacteria</taxon>
        <taxon>Pseudomonadati</taxon>
        <taxon>Bacteroidota</taxon>
        <taxon>Flavobacteriia</taxon>
        <taxon>Flavobacteriales</taxon>
        <taxon>Flavobacteriaceae</taxon>
        <taxon>Flavobacterium</taxon>
    </lineage>
</organism>
<evidence type="ECO:0000313" key="2">
    <source>
        <dbReference type="EMBL" id="AOZ99950.1"/>
    </source>
</evidence>
<protein>
    <recommendedName>
        <fullName evidence="1">DUF2007 domain-containing protein</fullName>
    </recommendedName>
</protein>
<dbReference type="Pfam" id="PF09413">
    <property type="entry name" value="DUF2007"/>
    <property type="match status" value="1"/>
</dbReference>
<dbReference type="AlphaFoldDB" id="A0A1D9PBJ2"/>
<dbReference type="InterPro" id="IPR018551">
    <property type="entry name" value="DUF2007"/>
</dbReference>
<dbReference type="KEGG" id="fcm:BIW12_11215"/>